<dbReference type="AlphaFoldDB" id="A0A0R3M043"/>
<evidence type="ECO:0000256" key="4">
    <source>
        <dbReference type="HAMAP-Rule" id="MF_02200"/>
    </source>
</evidence>
<evidence type="ECO:0000256" key="2">
    <source>
        <dbReference type="ARBA" id="ARBA00022490"/>
    </source>
</evidence>
<gene>
    <name evidence="4" type="primary">napD</name>
    <name evidence="5" type="ORF">CP49_34940</name>
</gene>
<dbReference type="Gene3D" id="3.30.70.920">
    <property type="match status" value="1"/>
</dbReference>
<dbReference type="Pfam" id="PF03927">
    <property type="entry name" value="NapD"/>
    <property type="match status" value="1"/>
</dbReference>
<keyword evidence="2 4" id="KW-0963">Cytoplasm</keyword>
<comment type="subunit">
    <text evidence="4">Interacts with the cytoplasmic NapA precursor.</text>
</comment>
<comment type="caution">
    <text evidence="5">The sequence shown here is derived from an EMBL/GenBank/DDBJ whole genome shotgun (WGS) entry which is preliminary data.</text>
</comment>
<dbReference type="PANTHER" id="PTHR38603">
    <property type="entry name" value="CHAPERONE NAPD"/>
    <property type="match status" value="1"/>
</dbReference>
<keyword evidence="6" id="KW-1185">Reference proteome</keyword>
<dbReference type="Proteomes" id="UP000051913">
    <property type="component" value="Unassembled WGS sequence"/>
</dbReference>
<dbReference type="GO" id="GO:0051224">
    <property type="term" value="P:negative regulation of protein transport"/>
    <property type="evidence" value="ECO:0007669"/>
    <property type="project" value="UniProtKB-UniRule"/>
</dbReference>
<accession>A0A0R3M043</accession>
<keyword evidence="3 4" id="KW-0143">Chaperone</keyword>
<comment type="similarity">
    <text evidence="4">Belongs to the NapD family.</text>
</comment>
<evidence type="ECO:0000256" key="3">
    <source>
        <dbReference type="ARBA" id="ARBA00023186"/>
    </source>
</evidence>
<protein>
    <recommendedName>
        <fullName evidence="4">Chaperone NapD</fullName>
    </recommendedName>
    <alternativeName>
        <fullName evidence="4">NapA signal peptide-binding chaperone NapD</fullName>
    </alternativeName>
</protein>
<dbReference type="EMBL" id="LLXX01000087">
    <property type="protein sequence ID" value="KRR08009.1"/>
    <property type="molecule type" value="Genomic_DNA"/>
</dbReference>
<comment type="function">
    <text evidence="4">Chaperone for NapA, the catalytic subunit of the periplasmic nitrate reductase. It binds directly and specifically to the twin-arginine signal peptide of NapA, preventing premature interaction with the Tat translocase and premature export.</text>
</comment>
<sequence length="87" mass="9226">MTEEATIHISSAVVSVLPDRRDEVLRMLAALPDVEVHHADASKIVIVMEAADSGILGGRLAEIACWQGVLSANMVFEQVERLAGTGG</sequence>
<dbReference type="HAMAP" id="MF_02200">
    <property type="entry name" value="NapD"/>
    <property type="match status" value="1"/>
</dbReference>
<proteinExistence type="inferred from homology"/>
<dbReference type="OrthoDB" id="7306089at2"/>
<comment type="subcellular location">
    <subcellularLocation>
        <location evidence="1 4">Cytoplasm</location>
    </subcellularLocation>
</comment>
<evidence type="ECO:0000256" key="1">
    <source>
        <dbReference type="ARBA" id="ARBA00004496"/>
    </source>
</evidence>
<organism evidence="5 6">
    <name type="scientific">Bradyrhizobium valentinum</name>
    <dbReference type="NCBI Taxonomy" id="1518501"/>
    <lineage>
        <taxon>Bacteria</taxon>
        <taxon>Pseudomonadati</taxon>
        <taxon>Pseudomonadota</taxon>
        <taxon>Alphaproteobacteria</taxon>
        <taxon>Hyphomicrobiales</taxon>
        <taxon>Nitrobacteraceae</taxon>
        <taxon>Bradyrhizobium</taxon>
    </lineage>
</organism>
<evidence type="ECO:0000313" key="6">
    <source>
        <dbReference type="Proteomes" id="UP000051913"/>
    </source>
</evidence>
<name>A0A0R3M043_9BRAD</name>
<evidence type="ECO:0000313" key="5">
    <source>
        <dbReference type="EMBL" id="KRR08009.1"/>
    </source>
</evidence>
<reference evidence="5 6" key="1">
    <citation type="submission" date="2014-03" db="EMBL/GenBank/DDBJ databases">
        <title>Bradyrhizobium valentinum sp. nov., isolated from effective nodules of Lupinus mariae-josephae, a lupine endemic of basic-lime soils in Eastern Spain.</title>
        <authorList>
            <person name="Duran D."/>
            <person name="Rey L."/>
            <person name="Navarro A."/>
            <person name="Busquets A."/>
            <person name="Imperial J."/>
            <person name="Ruiz-Argueso T."/>
        </authorList>
    </citation>
    <scope>NUCLEOTIDE SEQUENCE [LARGE SCALE GENOMIC DNA]</scope>
    <source>
        <strain evidence="5 6">LmjM3</strain>
    </source>
</reference>
<dbReference type="GO" id="GO:0005048">
    <property type="term" value="F:signal sequence binding"/>
    <property type="evidence" value="ECO:0007669"/>
    <property type="project" value="UniProtKB-UniRule"/>
</dbReference>
<dbReference type="RefSeq" id="WP_057850690.1">
    <property type="nucleotide sequence ID" value="NZ_LLXX01000087.1"/>
</dbReference>
<dbReference type="STRING" id="1518501.CQ10_39150"/>
<dbReference type="GO" id="GO:0005737">
    <property type="term" value="C:cytoplasm"/>
    <property type="evidence" value="ECO:0007669"/>
    <property type="project" value="UniProtKB-SubCell"/>
</dbReference>
<dbReference type="PANTHER" id="PTHR38603:SF1">
    <property type="entry name" value="CHAPERONE NAPD"/>
    <property type="match status" value="1"/>
</dbReference>
<dbReference type="InterPro" id="IPR005623">
    <property type="entry name" value="Chaperone_NapD_NO3_reduct"/>
</dbReference>